<organism evidence="3 5">
    <name type="scientific">Xanthobacter flavus</name>
    <dbReference type="NCBI Taxonomy" id="281"/>
    <lineage>
        <taxon>Bacteria</taxon>
        <taxon>Pseudomonadati</taxon>
        <taxon>Pseudomonadota</taxon>
        <taxon>Alphaproteobacteria</taxon>
        <taxon>Hyphomicrobiales</taxon>
        <taxon>Xanthobacteraceae</taxon>
        <taxon>Xanthobacter</taxon>
    </lineage>
</organism>
<dbReference type="RefSeq" id="WP_237355421.1">
    <property type="nucleotide sequence ID" value="NZ_BSDO01000009.1"/>
</dbReference>
<accession>A0A9W6CLZ3</accession>
<reference evidence="4 6" key="2">
    <citation type="submission" date="2023-07" db="EMBL/GenBank/DDBJ databases">
        <title>Genomic Encyclopedia of Type Strains, Phase IV (KMG-IV): sequencing the most valuable type-strain genomes for metagenomic binning, comparative biology and taxonomic classification.</title>
        <authorList>
            <person name="Goeker M."/>
        </authorList>
    </citation>
    <scope>NUCLEOTIDE SEQUENCE [LARGE SCALE GENOMIC DNA]</scope>
    <source>
        <strain evidence="4 6">DSM 338</strain>
    </source>
</reference>
<evidence type="ECO:0000313" key="6">
    <source>
        <dbReference type="Proteomes" id="UP001245370"/>
    </source>
</evidence>
<dbReference type="Pfam" id="PF04752">
    <property type="entry name" value="ChaC"/>
    <property type="match status" value="1"/>
</dbReference>
<dbReference type="Proteomes" id="UP001245370">
    <property type="component" value="Unassembled WGS sequence"/>
</dbReference>
<dbReference type="GO" id="GO:0005737">
    <property type="term" value="C:cytoplasm"/>
    <property type="evidence" value="ECO:0007669"/>
    <property type="project" value="TreeGrafter"/>
</dbReference>
<dbReference type="PANTHER" id="PTHR12192:SF2">
    <property type="entry name" value="GLUTATHIONE-SPECIFIC GAMMA-GLUTAMYLCYCLOTRANSFERASE 2"/>
    <property type="match status" value="1"/>
</dbReference>
<dbReference type="AlphaFoldDB" id="A0A9W6CLZ3"/>
<dbReference type="InterPro" id="IPR036568">
    <property type="entry name" value="GGCT-like_sf"/>
</dbReference>
<dbReference type="Gene3D" id="3.10.490.10">
    <property type="entry name" value="Gamma-glutamyl cyclotransferase-like"/>
    <property type="match status" value="1"/>
</dbReference>
<dbReference type="GeneID" id="95765297"/>
<dbReference type="EMBL" id="JAVDPY010000010">
    <property type="protein sequence ID" value="MDR6336121.1"/>
    <property type="molecule type" value="Genomic_DNA"/>
</dbReference>
<evidence type="ECO:0000313" key="4">
    <source>
        <dbReference type="EMBL" id="MDR6336121.1"/>
    </source>
</evidence>
<dbReference type="SUPFAM" id="SSF110857">
    <property type="entry name" value="Gamma-glutamyl cyclotransferase-like"/>
    <property type="match status" value="1"/>
</dbReference>
<evidence type="ECO:0000313" key="3">
    <source>
        <dbReference type="EMBL" id="GLI24853.1"/>
    </source>
</evidence>
<keyword evidence="6" id="KW-1185">Reference proteome</keyword>
<evidence type="ECO:0000256" key="1">
    <source>
        <dbReference type="ARBA" id="ARBA00012344"/>
    </source>
</evidence>
<name>A0A9W6CLZ3_XANFL</name>
<keyword evidence="2" id="KW-0456">Lyase</keyword>
<protein>
    <recommendedName>
        <fullName evidence="1">glutathione-specific gamma-glutamylcyclotransferase</fullName>
        <ecNumber evidence="1">4.3.2.7</ecNumber>
    </recommendedName>
</protein>
<reference evidence="3" key="1">
    <citation type="submission" date="2022-12" db="EMBL/GenBank/DDBJ databases">
        <title>Reference genome sequencing for broad-spectrum identification of bacterial and archaeal isolates by mass spectrometry.</title>
        <authorList>
            <person name="Sekiguchi Y."/>
            <person name="Tourlousse D.M."/>
        </authorList>
    </citation>
    <scope>NUCLEOTIDE SEQUENCE</scope>
    <source>
        <strain evidence="3">301</strain>
    </source>
</reference>
<gene>
    <name evidence="4" type="ORF">GGQ86_004619</name>
    <name evidence="3" type="ORF">XFLAVUS301_45270</name>
</gene>
<dbReference type="CDD" id="cd06661">
    <property type="entry name" value="GGCT_like"/>
    <property type="match status" value="1"/>
</dbReference>
<evidence type="ECO:0000313" key="5">
    <source>
        <dbReference type="Proteomes" id="UP001144397"/>
    </source>
</evidence>
<dbReference type="EC" id="4.3.2.7" evidence="1"/>
<evidence type="ECO:0000256" key="2">
    <source>
        <dbReference type="ARBA" id="ARBA00023239"/>
    </source>
</evidence>
<dbReference type="PANTHER" id="PTHR12192">
    <property type="entry name" value="CATION TRANSPORT PROTEIN CHAC-RELATED"/>
    <property type="match status" value="1"/>
</dbReference>
<dbReference type="EMBL" id="BSDO01000009">
    <property type="protein sequence ID" value="GLI24853.1"/>
    <property type="molecule type" value="Genomic_DNA"/>
</dbReference>
<dbReference type="GO" id="GO:0061928">
    <property type="term" value="F:glutathione specific gamma-glutamylcyclotransferase activity"/>
    <property type="evidence" value="ECO:0007669"/>
    <property type="project" value="UniProtKB-EC"/>
</dbReference>
<dbReference type="Proteomes" id="UP001144397">
    <property type="component" value="Unassembled WGS sequence"/>
</dbReference>
<dbReference type="InterPro" id="IPR013024">
    <property type="entry name" value="GGCT-like"/>
</dbReference>
<dbReference type="GO" id="GO:0006751">
    <property type="term" value="P:glutathione catabolic process"/>
    <property type="evidence" value="ECO:0007669"/>
    <property type="project" value="InterPro"/>
</dbReference>
<proteinExistence type="predicted"/>
<sequence length="229" mass="24712">MKMHALTRELIEAGGIDALVARDAPDLAVLTEAERAASLQATLAERPEGPAWLFAYGSLIWNPTVRVEACRVGRIDGWHRAFCLETVVGRGSPAHPGLTLALDEGGDCTGVAFRLPEEGLEHELSLLWRREMLSGAYVPRWLDVIDLDGGRIGSAIAFTMDRTSVQYAGGLSEEEVVDRLATARGAIGSAADYLFATCEGLAEHGVRDCALDTLAAAVRRRREALDRQG</sequence>
<dbReference type="InterPro" id="IPR006840">
    <property type="entry name" value="ChaC"/>
</dbReference>
<comment type="caution">
    <text evidence="3">The sequence shown here is derived from an EMBL/GenBank/DDBJ whole genome shotgun (WGS) entry which is preliminary data.</text>
</comment>